<proteinExistence type="predicted"/>
<evidence type="ECO:0000313" key="1">
    <source>
        <dbReference type="EMBL" id="BAU47580.1"/>
    </source>
</evidence>
<gene>
    <name evidence="1" type="ORF">SVA_1001</name>
</gene>
<keyword evidence="2" id="KW-1185">Reference proteome</keyword>
<sequence length="46" mass="5403">MKRTAGTAPRTPRKLGNELLARRNRRIANQTRKVLGRHYAAKYRVR</sequence>
<protein>
    <submittedName>
        <fullName evidence="1">Uncharacterized protein</fullName>
    </submittedName>
</protein>
<dbReference type="RefSeq" id="WP_169923973.1">
    <property type="nucleotide sequence ID" value="NZ_AP014936.1"/>
</dbReference>
<dbReference type="EMBL" id="AP014936">
    <property type="protein sequence ID" value="BAU47580.1"/>
    <property type="molecule type" value="Genomic_DNA"/>
</dbReference>
<name>A0A1B4V254_9GAMM</name>
<reference evidence="1 2" key="1">
    <citation type="submission" date="2015-08" db="EMBL/GenBank/DDBJ databases">
        <title>Complete genome sequence of Sulfurifustis variabilis.</title>
        <authorList>
            <person name="Miura A."/>
            <person name="Kojima H."/>
            <person name="Fukui M."/>
        </authorList>
    </citation>
    <scope>NUCLEOTIDE SEQUENCE [LARGE SCALE GENOMIC DNA]</scope>
    <source>
        <strain evidence="2">skN76</strain>
    </source>
</reference>
<dbReference type="AlphaFoldDB" id="A0A1B4V254"/>
<dbReference type="KEGG" id="sva:SVA_1001"/>
<organism evidence="1 2">
    <name type="scientific">Sulfurifustis variabilis</name>
    <dbReference type="NCBI Taxonomy" id="1675686"/>
    <lineage>
        <taxon>Bacteria</taxon>
        <taxon>Pseudomonadati</taxon>
        <taxon>Pseudomonadota</taxon>
        <taxon>Gammaproteobacteria</taxon>
        <taxon>Acidiferrobacterales</taxon>
        <taxon>Acidiferrobacteraceae</taxon>
        <taxon>Sulfurifustis</taxon>
    </lineage>
</organism>
<evidence type="ECO:0000313" key="2">
    <source>
        <dbReference type="Proteomes" id="UP000218899"/>
    </source>
</evidence>
<dbReference type="Proteomes" id="UP000218899">
    <property type="component" value="Chromosome"/>
</dbReference>
<accession>A0A1B4V254</accession>